<name>A0ABN6D4Y5_9BURK</name>
<dbReference type="PANTHER" id="PTHR42782:SF4">
    <property type="entry name" value="DUF455 DOMAIN-CONTAINING PROTEIN"/>
    <property type="match status" value="1"/>
</dbReference>
<dbReference type="RefSeq" id="WP_223911515.1">
    <property type="nucleotide sequence ID" value="NZ_AP024238.1"/>
</dbReference>
<dbReference type="InterPro" id="IPR011197">
    <property type="entry name" value="UCP012318"/>
</dbReference>
<protein>
    <recommendedName>
        <fullName evidence="3">Ferritin-like domain-containing protein</fullName>
    </recommendedName>
</protein>
<sequence length="288" mass="31989">MLHTHPVNPDTPFISRPQASLRAQALRLLQIEAASDKAAQVHALQAADWPLDVDEILPEPPHLPGRPERPQLVHPSRLKTRAVGTLEGRAGLIHALTHIEANAINLALDMMWRFAGMPADFYLDWWRVAQEEALHFHLLQQHLLSLGFAYGDFPAHDGLWDMAERTKVDVLARLALVPRTLEARGLDATPAVRNRLVSVGDLAGAAILDIILRDEIGHVAIGNRWYRYLCAQRVLDPVATYAHLAQQFQAPILKGPFNLQARRAAGFTENELAALHTEPNALPLPPVH</sequence>
<dbReference type="InterPro" id="IPR007402">
    <property type="entry name" value="DUF455"/>
</dbReference>
<organism evidence="1 2">
    <name type="scientific">Rhodoferax lithotrophicus</name>
    <dbReference type="NCBI Taxonomy" id="2798804"/>
    <lineage>
        <taxon>Bacteria</taxon>
        <taxon>Pseudomonadati</taxon>
        <taxon>Pseudomonadota</taxon>
        <taxon>Betaproteobacteria</taxon>
        <taxon>Burkholderiales</taxon>
        <taxon>Comamonadaceae</taxon>
        <taxon>Rhodoferax</taxon>
    </lineage>
</organism>
<keyword evidence="2" id="KW-1185">Reference proteome</keyword>
<dbReference type="Proteomes" id="UP000824366">
    <property type="component" value="Chromosome"/>
</dbReference>
<evidence type="ECO:0008006" key="3">
    <source>
        <dbReference type="Google" id="ProtNLM"/>
    </source>
</evidence>
<dbReference type="CDD" id="cd00657">
    <property type="entry name" value="Ferritin_like"/>
    <property type="match status" value="1"/>
</dbReference>
<dbReference type="EMBL" id="AP024238">
    <property type="protein sequence ID" value="BCO27065.1"/>
    <property type="molecule type" value="Genomic_DNA"/>
</dbReference>
<dbReference type="PIRSF" id="PIRSF012318">
    <property type="entry name" value="UCP012318"/>
    <property type="match status" value="1"/>
</dbReference>
<accession>A0ABN6D4Y5</accession>
<evidence type="ECO:0000313" key="1">
    <source>
        <dbReference type="EMBL" id="BCO27065.1"/>
    </source>
</evidence>
<dbReference type="SUPFAM" id="SSF47240">
    <property type="entry name" value="Ferritin-like"/>
    <property type="match status" value="1"/>
</dbReference>
<gene>
    <name evidence="1" type="ORF">MIZ03_1952</name>
</gene>
<dbReference type="PANTHER" id="PTHR42782">
    <property type="entry name" value="SI:CH73-314G15.3"/>
    <property type="match status" value="1"/>
</dbReference>
<reference evidence="1 2" key="1">
    <citation type="journal article" date="2021" name="Microbiol. Spectr.">
        <title>A Single Bacterium Capable of Oxidation and Reduction of Iron at Circumneutral pH.</title>
        <authorList>
            <person name="Kato S."/>
            <person name="Ohkuma M."/>
        </authorList>
    </citation>
    <scope>NUCLEOTIDE SEQUENCE [LARGE SCALE GENOMIC DNA]</scope>
    <source>
        <strain evidence="1 2">MIZ03</strain>
    </source>
</reference>
<evidence type="ECO:0000313" key="2">
    <source>
        <dbReference type="Proteomes" id="UP000824366"/>
    </source>
</evidence>
<proteinExistence type="predicted"/>
<dbReference type="InterPro" id="IPR009078">
    <property type="entry name" value="Ferritin-like_SF"/>
</dbReference>
<dbReference type="Pfam" id="PF04305">
    <property type="entry name" value="DUF455"/>
    <property type="match status" value="1"/>
</dbReference>